<evidence type="ECO:0000313" key="2">
    <source>
        <dbReference type="EMBL" id="KFB52471.1"/>
    </source>
</evidence>
<reference evidence="3" key="2">
    <citation type="submission" date="2020-05" db="UniProtKB">
        <authorList>
            <consortium name="EnsemblMetazoa"/>
        </authorList>
    </citation>
    <scope>IDENTIFICATION</scope>
</reference>
<evidence type="ECO:0000313" key="3">
    <source>
        <dbReference type="EnsemblMetazoa" id="ASIC020713-PA"/>
    </source>
</evidence>
<keyword evidence="4" id="KW-1185">Reference proteome</keyword>
<dbReference type="EMBL" id="ATLV01025622">
    <property type="status" value="NOT_ANNOTATED_CDS"/>
    <property type="molecule type" value="Genomic_DNA"/>
</dbReference>
<accession>A0A084WQH7</accession>
<dbReference type="VEuPathDB" id="VectorBase:ASIC020713"/>
<evidence type="ECO:0000313" key="4">
    <source>
        <dbReference type="Proteomes" id="UP000030765"/>
    </source>
</evidence>
<name>A0A084WQH7_ANOSI</name>
<organism evidence="2">
    <name type="scientific">Anopheles sinensis</name>
    <name type="common">Mosquito</name>
    <dbReference type="NCBI Taxonomy" id="74873"/>
    <lineage>
        <taxon>Eukaryota</taxon>
        <taxon>Metazoa</taxon>
        <taxon>Ecdysozoa</taxon>
        <taxon>Arthropoda</taxon>
        <taxon>Hexapoda</taxon>
        <taxon>Insecta</taxon>
        <taxon>Pterygota</taxon>
        <taxon>Neoptera</taxon>
        <taxon>Endopterygota</taxon>
        <taxon>Diptera</taxon>
        <taxon>Nematocera</taxon>
        <taxon>Culicoidea</taxon>
        <taxon>Culicidae</taxon>
        <taxon>Anophelinae</taxon>
        <taxon>Anopheles</taxon>
    </lineage>
</organism>
<protein>
    <submittedName>
        <fullName evidence="2 3">Uncharacterized protein</fullName>
    </submittedName>
</protein>
<dbReference type="EMBL" id="KE525396">
    <property type="protein sequence ID" value="KFB52471.1"/>
    <property type="molecule type" value="Genomic_DNA"/>
</dbReference>
<evidence type="ECO:0000256" key="1">
    <source>
        <dbReference type="SAM" id="MobiDB-lite"/>
    </source>
</evidence>
<gene>
    <name evidence="2" type="ORF">ZHAS_00020713</name>
</gene>
<dbReference type="AlphaFoldDB" id="A0A084WQH7"/>
<dbReference type="EnsemblMetazoa" id="ASIC020713-RA">
    <property type="protein sequence ID" value="ASIC020713-PA"/>
    <property type="gene ID" value="ASIC020713"/>
</dbReference>
<reference evidence="2 4" key="1">
    <citation type="journal article" date="2014" name="BMC Genomics">
        <title>Genome sequence of Anopheles sinensis provides insight into genetics basis of mosquito competence for malaria parasites.</title>
        <authorList>
            <person name="Zhou D."/>
            <person name="Zhang D."/>
            <person name="Ding G."/>
            <person name="Shi L."/>
            <person name="Hou Q."/>
            <person name="Ye Y."/>
            <person name="Xu Y."/>
            <person name="Zhou H."/>
            <person name="Xiong C."/>
            <person name="Li S."/>
            <person name="Yu J."/>
            <person name="Hong S."/>
            <person name="Yu X."/>
            <person name="Zou P."/>
            <person name="Chen C."/>
            <person name="Chang X."/>
            <person name="Wang W."/>
            <person name="Lv Y."/>
            <person name="Sun Y."/>
            <person name="Ma L."/>
            <person name="Shen B."/>
            <person name="Zhu C."/>
        </authorList>
    </citation>
    <scope>NUCLEOTIDE SEQUENCE [LARGE SCALE GENOMIC DNA]</scope>
</reference>
<proteinExistence type="predicted"/>
<feature type="region of interest" description="Disordered" evidence="1">
    <location>
        <begin position="40"/>
        <end position="82"/>
    </location>
</feature>
<dbReference type="Proteomes" id="UP000030765">
    <property type="component" value="Unassembled WGS sequence"/>
</dbReference>
<sequence length="111" mass="12372">MRCNEAPSETADPYYHYYTGAPVGVLQNVVKSRTRECPFGSFLPSPPLSSPRLQRTPGKKNLPPSDRPPDRPLGCKKARKGHRAAVAAGKWITTEMALKDDDDDDERRVHV</sequence>